<feature type="compositionally biased region" description="Low complexity" evidence="1">
    <location>
        <begin position="58"/>
        <end position="68"/>
    </location>
</feature>
<feature type="compositionally biased region" description="Polar residues" evidence="1">
    <location>
        <begin position="140"/>
        <end position="160"/>
    </location>
</feature>
<feature type="compositionally biased region" description="Basic and acidic residues" evidence="1">
    <location>
        <begin position="275"/>
        <end position="301"/>
    </location>
</feature>
<gene>
    <name evidence="2" type="ORF">HXM94_00795</name>
</gene>
<feature type="region of interest" description="Disordered" evidence="1">
    <location>
        <begin position="672"/>
        <end position="743"/>
    </location>
</feature>
<proteinExistence type="predicted"/>
<reference evidence="2" key="1">
    <citation type="submission" date="2020-04" db="EMBL/GenBank/DDBJ databases">
        <title>Deep metagenomics examines the oral microbiome during advanced dental caries in children, revealing novel taxa and co-occurrences with host molecules.</title>
        <authorList>
            <person name="Baker J.L."/>
            <person name="Morton J.T."/>
            <person name="Dinis M."/>
            <person name="Alvarez R."/>
            <person name="Tran N.C."/>
            <person name="Knight R."/>
            <person name="Edlund A."/>
        </authorList>
    </citation>
    <scope>NUCLEOTIDE SEQUENCE</scope>
    <source>
        <strain evidence="2">JCVI_23_bin.11</strain>
    </source>
</reference>
<dbReference type="Proteomes" id="UP000758611">
    <property type="component" value="Unassembled WGS sequence"/>
</dbReference>
<dbReference type="RefSeq" id="WP_278476797.1">
    <property type="nucleotide sequence ID" value="NZ_JABZRE010000001.1"/>
</dbReference>
<evidence type="ECO:0000313" key="2">
    <source>
        <dbReference type="EMBL" id="MBF1306312.1"/>
    </source>
</evidence>
<name>A0A930DZQ6_9FIRM</name>
<dbReference type="AlphaFoldDB" id="A0A930DZQ6"/>
<dbReference type="InterPro" id="IPR011050">
    <property type="entry name" value="Pectin_lyase_fold/virulence"/>
</dbReference>
<sequence length="882" mass="96301">MDNKKKKIILGALISAVVLGGVVSAAYVISNHEEDPTQEVQFNNAGSKDAKFVESKDGSSSTSNSSSSDNKKTDDKNKDEKDKDKDNSSSGSSVSNSRRDERRDSVPITESRLNNTLEVGSRPIAPISQVRDLVSRANSVRTNNGSTNASGSTPIGTNAAVSKIQDAESRRLAELEKRNEEERQARLAQAQRVRDQDTNNTATPSTPIDPTPAPVPAPTPEPEPETPAPAPTPVPETPKPEPEKPSAPVEVPATPAPAPTPVVPSNPEPSSTPEKPSETKSADEDKKPDAKPAEDKTKIPDGEEQNIALTITTQEELDNYLKRTGTDLSGDKIIFDLKESIKFPTKTFKVQRSETLWSFKGNGKAYTIDLGGSTFLQGIGGDFYWLGTGVHGDEKQSTTIKNGHFYGSVKTDTTANGDLSSPELTKEKHPSIFNQGMRAGHGMFSAYLLKASYLTFKDLDFNNTHHEDAHIFDLSGSDHIRIENNVFAGYGGKEFTDAEIAKRFSKNPHSVYSEAIQIDSAINGTFGDMIRKGTILEDIDLDGTPTSHLTVENNAFTTYTGVDGEGIISGDTSRKVVRNYSAGVGSHTRGKENYHDIAIRNNRFENTSDFKDNGHDQRHLAYPIHLDGVSDLEKNRIFVVGNSFSGINPKLDSGVVINNRVGFTAIMTGASTEAEKQPKNDDEAEKMREEALKKSETPVTAPEPTKPTEAKTEVPKTPDLKVGAEKQTEAKPANETKPTNKNFTNDKAKEAFEAWVSERKITGKEKELLATIIQQESNWKADFSNQVLSKEFYGLLAVEKTRLSKEALTNPYKQLDEYYEQFIKPNNNSVLATIIKVHLNPSTNTIVHKTVTDAGGIDAYLASSSLSDTDKAEVKKVYEALN</sequence>
<dbReference type="SUPFAM" id="SSF51126">
    <property type="entry name" value="Pectin lyase-like"/>
    <property type="match status" value="1"/>
</dbReference>
<feature type="region of interest" description="Disordered" evidence="1">
    <location>
        <begin position="140"/>
        <end position="305"/>
    </location>
</feature>
<feature type="compositionally biased region" description="Basic and acidic residues" evidence="1">
    <location>
        <begin position="69"/>
        <end position="87"/>
    </location>
</feature>
<accession>A0A930DZQ6</accession>
<feature type="region of interest" description="Disordered" evidence="1">
    <location>
        <begin position="33"/>
        <end position="114"/>
    </location>
</feature>
<feature type="compositionally biased region" description="Pro residues" evidence="1">
    <location>
        <begin position="254"/>
        <end position="267"/>
    </location>
</feature>
<feature type="compositionally biased region" description="Basic and acidic residues" evidence="1">
    <location>
        <begin position="673"/>
        <end position="696"/>
    </location>
</feature>
<feature type="compositionally biased region" description="Basic and acidic residues" evidence="1">
    <location>
        <begin position="706"/>
        <end position="734"/>
    </location>
</feature>
<evidence type="ECO:0000256" key="1">
    <source>
        <dbReference type="SAM" id="MobiDB-lite"/>
    </source>
</evidence>
<dbReference type="EMBL" id="JABZRE010000001">
    <property type="protein sequence ID" value="MBF1306312.1"/>
    <property type="molecule type" value="Genomic_DNA"/>
</dbReference>
<evidence type="ECO:0000313" key="3">
    <source>
        <dbReference type="Proteomes" id="UP000758611"/>
    </source>
</evidence>
<organism evidence="2 3">
    <name type="scientific">Parvimonas micra</name>
    <dbReference type="NCBI Taxonomy" id="33033"/>
    <lineage>
        <taxon>Bacteria</taxon>
        <taxon>Bacillati</taxon>
        <taxon>Bacillota</taxon>
        <taxon>Tissierellia</taxon>
        <taxon>Tissierellales</taxon>
        <taxon>Peptoniphilaceae</taxon>
        <taxon>Parvimonas</taxon>
    </lineage>
</organism>
<dbReference type="PRINTS" id="PR01217">
    <property type="entry name" value="PRICHEXTENSN"/>
</dbReference>
<feature type="compositionally biased region" description="Basic and acidic residues" evidence="1">
    <location>
        <begin position="48"/>
        <end position="57"/>
    </location>
</feature>
<feature type="compositionally biased region" description="Basic and acidic residues" evidence="1">
    <location>
        <begin position="165"/>
        <end position="185"/>
    </location>
</feature>
<feature type="compositionally biased region" description="Pro residues" evidence="1">
    <location>
        <begin position="207"/>
        <end position="237"/>
    </location>
</feature>
<comment type="caution">
    <text evidence="2">The sequence shown here is derived from an EMBL/GenBank/DDBJ whole genome shotgun (WGS) entry which is preliminary data.</text>
</comment>
<protein>
    <submittedName>
        <fullName evidence="2">Uncharacterized protein</fullName>
    </submittedName>
</protein>